<accession>A0ACB8V2W9</accession>
<name>A0ACB8V2W9_9EURO</name>
<sequence length="784" mass="87332">MPIFKDPDRQSPYVFPPRSHDQSHPDVLPSLAAPAKEIDSFQDQIMTDAIPDGPSTESQNRPTLQTSDRDELIRSIKRGESPTWVPSPSLEKYFAAHGDAPQTRLEELQKRTKLSLSPDEDILLPLEQSASSEGRSSSNLSLDLASEIERPRSALHSGDFHERSPHAPTESEKCCFVPQSNLGMPAASPTIPWASQENQPYSFQEPPSSPQLERIGFLDSFSQLRASSFGSNATNYVLKPATSPLVQQANNPDLDLPPGIESFELAPSSAKANRRRTLPPDAFQASSQNQQWNHTNRASSVLPHREGLFSYQGHRPRKSLTSGFSLQPTSSPQNSFISRSRRMSHSSEATLSYHASMVGSFEESILRGRMSMSPSRPLDFTAQIGVLGKGDCKPGLKCPLHVTVSFPAVFYSYPASGGGRTISDDNPSPYVGYIDVENSFPKENRRSRKGSEQISIPPKCSCPHNINEERIAKFQTRGKRSGRRSQSPKSPPGGCYRIPQQGQLQIVIKNPNKTAVKLFLVPYDLEGMEPGTKTFIRQRSYSVSTMSDMTVSAQENNSQAQYETTNDKPILRYLVHFNICCPSKGRFYLYSGIRVVFANRVPDGKEKLKNELHYPEPRYSPYRPTKGVNSCVIKTYSDTASKGPNPEVGFELGSQGFLNLADFGPSKMTPLASSAKSSALPIYHQPSNNSIPMEMNINPIHRPLNTYQLDSLDFPYFYDESLRSQASNTLTDSRPCEEIRSKFRREKDFDSGRYIPTPTLNNIGSGSLLAQKLRGFQDRHFHNK</sequence>
<proteinExistence type="predicted"/>
<dbReference type="EMBL" id="JALBCA010000013">
    <property type="protein sequence ID" value="KAI2391168.1"/>
    <property type="molecule type" value="Genomic_DNA"/>
</dbReference>
<protein>
    <submittedName>
        <fullName evidence="1">Uncharacterized protein</fullName>
    </submittedName>
</protein>
<organism evidence="1">
    <name type="scientific">Ophidiomyces ophidiicola</name>
    <dbReference type="NCBI Taxonomy" id="1387563"/>
    <lineage>
        <taxon>Eukaryota</taxon>
        <taxon>Fungi</taxon>
        <taxon>Dikarya</taxon>
        <taxon>Ascomycota</taxon>
        <taxon>Pezizomycotina</taxon>
        <taxon>Eurotiomycetes</taxon>
        <taxon>Eurotiomycetidae</taxon>
        <taxon>Onygenales</taxon>
        <taxon>Onygenaceae</taxon>
        <taxon>Ophidiomyces</taxon>
    </lineage>
</organism>
<gene>
    <name evidence="1" type="ORF">LOY88_001241</name>
</gene>
<comment type="caution">
    <text evidence="1">The sequence shown here is derived from an EMBL/GenBank/DDBJ whole genome shotgun (WGS) entry which is preliminary data.</text>
</comment>
<evidence type="ECO:0000313" key="1">
    <source>
        <dbReference type="EMBL" id="KAI2391168.1"/>
    </source>
</evidence>
<reference evidence="1" key="1">
    <citation type="journal article" date="2022" name="bioRxiv">
        <title>Population genetic analysis of Ophidiomyces ophidiicola, the causative agent of snake fungal disease, indicates recent introductions to the USA.</title>
        <authorList>
            <person name="Ladner J.T."/>
            <person name="Palmer J.M."/>
            <person name="Ettinger C.L."/>
            <person name="Stajich J.E."/>
            <person name="Farrell T.M."/>
            <person name="Glorioso B.M."/>
            <person name="Lawson B."/>
            <person name="Price S.J."/>
            <person name="Stengle A.G."/>
            <person name="Grear D.A."/>
            <person name="Lorch J.M."/>
        </authorList>
    </citation>
    <scope>NUCLEOTIDE SEQUENCE</scope>
    <source>
        <strain evidence="1">NWHC 24266-5</strain>
    </source>
</reference>